<evidence type="ECO:0000313" key="2">
    <source>
        <dbReference type="EMBL" id="QVT79784.1"/>
    </source>
</evidence>
<sequence>MEQEPTANDSMIEAVARLLEWPLWVPAVVALLVWGAWALLHRRTGEGRHEPD</sequence>
<accession>A0ABX8EGY2</accession>
<evidence type="ECO:0000313" key="3">
    <source>
        <dbReference type="Proteomes" id="UP000679307"/>
    </source>
</evidence>
<dbReference type="Proteomes" id="UP000679307">
    <property type="component" value="Chromosome"/>
</dbReference>
<keyword evidence="3" id="KW-1185">Reference proteome</keyword>
<keyword evidence="1" id="KW-0472">Membrane</keyword>
<keyword evidence="1" id="KW-0812">Transmembrane</keyword>
<organism evidence="2 3">
    <name type="scientific">Nocardioides aquaticus</name>
    <dbReference type="NCBI Taxonomy" id="160826"/>
    <lineage>
        <taxon>Bacteria</taxon>
        <taxon>Bacillati</taxon>
        <taxon>Actinomycetota</taxon>
        <taxon>Actinomycetes</taxon>
        <taxon>Propionibacteriales</taxon>
        <taxon>Nocardioidaceae</taxon>
        <taxon>Nocardioides</taxon>
    </lineage>
</organism>
<keyword evidence="1" id="KW-1133">Transmembrane helix</keyword>
<dbReference type="EMBL" id="CP075371">
    <property type="protein sequence ID" value="QVT79784.1"/>
    <property type="molecule type" value="Genomic_DNA"/>
</dbReference>
<protein>
    <submittedName>
        <fullName evidence="2">Uncharacterized protein</fullName>
    </submittedName>
</protein>
<dbReference type="RefSeq" id="WP_214059189.1">
    <property type="nucleotide sequence ID" value="NZ_BAAAHS010000014.1"/>
</dbReference>
<evidence type="ECO:0000256" key="1">
    <source>
        <dbReference type="SAM" id="Phobius"/>
    </source>
</evidence>
<gene>
    <name evidence="2" type="ORF">ENKNEFLB_02174</name>
</gene>
<proteinExistence type="predicted"/>
<feature type="transmembrane region" description="Helical" evidence="1">
    <location>
        <begin position="21"/>
        <end position="40"/>
    </location>
</feature>
<reference evidence="2 3" key="1">
    <citation type="submission" date="2021-05" db="EMBL/GenBank/DDBJ databases">
        <title>Complete genome of Nocardioides aquaticus KCTC 9944T isolated from meromictic and hypersaline Ekho Lake, Antarctica.</title>
        <authorList>
            <person name="Hwang K."/>
            <person name="Kim K.M."/>
            <person name="Choe H."/>
        </authorList>
    </citation>
    <scope>NUCLEOTIDE SEQUENCE [LARGE SCALE GENOMIC DNA]</scope>
    <source>
        <strain evidence="2 3">KCTC 9944</strain>
    </source>
</reference>
<name>A0ABX8EGY2_9ACTN</name>